<evidence type="ECO:0000313" key="4">
    <source>
        <dbReference type="Proteomes" id="UP000190675"/>
    </source>
</evidence>
<dbReference type="GO" id="GO:0071949">
    <property type="term" value="F:FAD binding"/>
    <property type="evidence" value="ECO:0007669"/>
    <property type="project" value="InterPro"/>
</dbReference>
<dbReference type="InterPro" id="IPR002938">
    <property type="entry name" value="FAD-bd"/>
</dbReference>
<dbReference type="Gene3D" id="3.50.50.60">
    <property type="entry name" value="FAD/NAD(P)-binding domain"/>
    <property type="match status" value="2"/>
</dbReference>
<evidence type="ECO:0000313" key="3">
    <source>
        <dbReference type="EMBL" id="SHG91786.1"/>
    </source>
</evidence>
<feature type="domain" description="FAD-binding" evidence="1">
    <location>
        <begin position="299"/>
        <end position="367"/>
    </location>
</feature>
<dbReference type="RefSeq" id="WP_079568068.1">
    <property type="nucleotide sequence ID" value="NZ_LT670818.1"/>
</dbReference>
<dbReference type="Pfam" id="PF22607">
    <property type="entry name" value="FAD_binding-like"/>
    <property type="match status" value="1"/>
</dbReference>
<proteinExistence type="predicted"/>
<dbReference type="PANTHER" id="PTHR47469">
    <property type="entry name" value="MONOOXYGENASE-LIKE"/>
    <property type="match status" value="1"/>
</dbReference>
<dbReference type="InterPro" id="IPR053212">
    <property type="entry name" value="DHP_3-monooxygenase"/>
</dbReference>
<dbReference type="PANTHER" id="PTHR47469:SF2">
    <property type="entry name" value="OS06G0597600 PROTEIN"/>
    <property type="match status" value="1"/>
</dbReference>
<protein>
    <submittedName>
        <fullName evidence="3">2-polyprenyl-6-methoxyphenol hydroxylase</fullName>
    </submittedName>
</protein>
<dbReference type="Proteomes" id="UP000190675">
    <property type="component" value="Chromosome I"/>
</dbReference>
<dbReference type="Pfam" id="PF01494">
    <property type="entry name" value="FAD_binding_3"/>
    <property type="match status" value="2"/>
</dbReference>
<reference evidence="3 4" key="1">
    <citation type="submission" date="2016-11" db="EMBL/GenBank/DDBJ databases">
        <authorList>
            <person name="Jaros S."/>
            <person name="Januszkiewicz K."/>
            <person name="Wedrychowicz H."/>
        </authorList>
    </citation>
    <scope>NUCLEOTIDE SEQUENCE [LARGE SCALE GENOMIC DNA]</scope>
    <source>
        <strain evidence="3 4">GAS242</strain>
    </source>
</reference>
<sequence>MTRTNGSSTSRRAIVIGGSMSGLFAASLLRKAGWQTDVYERSDVELRGRGAGIVTHSDLIQSLERSGAQLKDLGVTVHERIALDSQGNVIERLPYEQIVTSWDRLHQIMRATIPQDTHHLGYNLKAIEQDADSVTAIFENGERVTGDLLVGADGFRSVVRNMFVPEIQPIYAGYVVWRGLADEGVIPKQAHAAVFDKFAFFLPPCNKNIGYPIAGPDNDLRPGHRRWNWVWYRAVSKPDLDDMLVDEEGVYHAISIPPPKVRADVIARLKEDARHFLPPPMRDILFCVSKPFFTPIYDLLVDKMVHGRVALIGDAAAVARPHVGMGIAKAGTDAEVLADSLASHPDLLEGLARFERERLPIAGKAVTQGRLLGEYMLDHASPETGVDDAHWREFHSIPGILKHTASSAFLRSA</sequence>
<accession>A0A1M5NQE6</accession>
<dbReference type="SUPFAM" id="SSF51905">
    <property type="entry name" value="FAD/NAD(P)-binding domain"/>
    <property type="match status" value="1"/>
</dbReference>
<dbReference type="AlphaFoldDB" id="A0A1M5NQE6"/>
<name>A0A1M5NQE6_9BRAD</name>
<dbReference type="EMBL" id="LT670818">
    <property type="protein sequence ID" value="SHG91786.1"/>
    <property type="molecule type" value="Genomic_DNA"/>
</dbReference>
<feature type="domain" description="2,6-dihydroxypyridine 3-monooxygenase substrate binding" evidence="2">
    <location>
        <begin position="171"/>
        <end position="298"/>
    </location>
</feature>
<evidence type="ECO:0000259" key="1">
    <source>
        <dbReference type="Pfam" id="PF01494"/>
    </source>
</evidence>
<dbReference type="Gene3D" id="3.30.9.60">
    <property type="match status" value="1"/>
</dbReference>
<evidence type="ECO:0000259" key="2">
    <source>
        <dbReference type="Pfam" id="PF22607"/>
    </source>
</evidence>
<dbReference type="InterPro" id="IPR054707">
    <property type="entry name" value="DhpH_subs-bd"/>
</dbReference>
<feature type="domain" description="FAD-binding" evidence="1">
    <location>
        <begin position="13"/>
        <end position="161"/>
    </location>
</feature>
<dbReference type="OrthoDB" id="5499180at2"/>
<dbReference type="SUPFAM" id="SSF54373">
    <property type="entry name" value="FAD-linked reductases, C-terminal domain"/>
    <property type="match status" value="1"/>
</dbReference>
<gene>
    <name evidence="3" type="ORF">SAMN05444169_4795</name>
</gene>
<dbReference type="PRINTS" id="PR00420">
    <property type="entry name" value="RNGMNOXGNASE"/>
</dbReference>
<dbReference type="InterPro" id="IPR036188">
    <property type="entry name" value="FAD/NAD-bd_sf"/>
</dbReference>
<organism evidence="3 4">
    <name type="scientific">Bradyrhizobium erythrophlei</name>
    <dbReference type="NCBI Taxonomy" id="1437360"/>
    <lineage>
        <taxon>Bacteria</taxon>
        <taxon>Pseudomonadati</taxon>
        <taxon>Pseudomonadota</taxon>
        <taxon>Alphaproteobacteria</taxon>
        <taxon>Hyphomicrobiales</taxon>
        <taxon>Nitrobacteraceae</taxon>
        <taxon>Bradyrhizobium</taxon>
    </lineage>
</organism>
<dbReference type="NCBIfam" id="NF005566">
    <property type="entry name" value="PRK07236.1"/>
    <property type="match status" value="1"/>
</dbReference>